<proteinExistence type="predicted"/>
<dbReference type="EMBL" id="CP032345">
    <property type="protein sequence ID" value="QCO14321.1"/>
    <property type="molecule type" value="Genomic_DNA"/>
</dbReference>
<name>A0A4D8QXD7_AZOBR</name>
<evidence type="ECO:0000256" key="1">
    <source>
        <dbReference type="SAM" id="MobiDB-lite"/>
    </source>
</evidence>
<feature type="region of interest" description="Disordered" evidence="1">
    <location>
        <begin position="76"/>
        <end position="112"/>
    </location>
</feature>
<feature type="compositionally biased region" description="Low complexity" evidence="1">
    <location>
        <begin position="76"/>
        <end position="88"/>
    </location>
</feature>
<gene>
    <name evidence="2" type="ORF">D3869_03250</name>
</gene>
<dbReference type="Proteomes" id="UP000298693">
    <property type="component" value="Chromosome"/>
</dbReference>
<dbReference type="AlphaFoldDB" id="A0A4D8QXD7"/>
<evidence type="ECO:0000313" key="3">
    <source>
        <dbReference type="Proteomes" id="UP000298693"/>
    </source>
</evidence>
<feature type="region of interest" description="Disordered" evidence="1">
    <location>
        <begin position="1"/>
        <end position="28"/>
    </location>
</feature>
<sequence length="112" mass="12083">MDYQIGNGDRSAPVGFTNRNDGDDEMTGKKVDVTALEETMDEVVETLDLAEQAAGYVRKESSDPMDQARAAAVQKQAEAMLDAAEQAATGERSQRSNPSPLPGMRRPPSLIN</sequence>
<accession>A0A4D8QXD7</accession>
<protein>
    <submittedName>
        <fullName evidence="2">Uncharacterized protein</fullName>
    </submittedName>
</protein>
<reference evidence="2 3" key="1">
    <citation type="submission" date="2018-09" db="EMBL/GenBank/DDBJ databases">
        <title>Whole genome based analysis of evolution and adaptive divergence in Indian and Brazilian strains of Azospirillum brasilense.</title>
        <authorList>
            <person name="Singh C."/>
            <person name="Tripathi A.K."/>
        </authorList>
    </citation>
    <scope>NUCLEOTIDE SEQUENCE [LARGE SCALE GENOMIC DNA]</scope>
    <source>
        <strain evidence="2 3">MTCC4039</strain>
    </source>
</reference>
<evidence type="ECO:0000313" key="2">
    <source>
        <dbReference type="EMBL" id="QCO14321.1"/>
    </source>
</evidence>
<organism evidence="2 3">
    <name type="scientific">Azospirillum brasilense</name>
    <dbReference type="NCBI Taxonomy" id="192"/>
    <lineage>
        <taxon>Bacteria</taxon>
        <taxon>Pseudomonadati</taxon>
        <taxon>Pseudomonadota</taxon>
        <taxon>Alphaproteobacteria</taxon>
        <taxon>Rhodospirillales</taxon>
        <taxon>Azospirillaceae</taxon>
        <taxon>Azospirillum</taxon>
    </lineage>
</organism>